<reference evidence="4 5" key="1">
    <citation type="submission" date="2016-10" db="EMBL/GenBank/DDBJ databases">
        <authorList>
            <person name="de Groot N.N."/>
        </authorList>
    </citation>
    <scope>NUCLEOTIDE SEQUENCE [LARGE SCALE GENOMIC DNA]</scope>
    <source>
        <strain evidence="4 5">DSM 29619</strain>
    </source>
</reference>
<dbReference type="OrthoDB" id="8478320at2"/>
<dbReference type="InterPro" id="IPR006311">
    <property type="entry name" value="TAT_signal"/>
</dbReference>
<dbReference type="EMBL" id="FOLX01000001">
    <property type="protein sequence ID" value="SFD00899.1"/>
    <property type="molecule type" value="Genomic_DNA"/>
</dbReference>
<dbReference type="Gene3D" id="3.40.30.10">
    <property type="entry name" value="Glutaredoxin"/>
    <property type="match status" value="1"/>
</dbReference>
<gene>
    <name evidence="4" type="ORF">SAMN05421762_3144</name>
</gene>
<sequence>MDRRAFMAGGAAVAVAALGGIWYSTRPQTTAIPAMPTVSSQGSADTSGIVEMTLGAEDAPVTLTEYASFTCPHCANFHKAVFKDLKRDYIDTGKVKFVYRDVYFDQFGLWAALIARCEPTRFFGISDMLYAQQKDWIGNGDPAGIAERLRKIGLVAGLESDAMEACLTDEDQARALVAWFQENAQSDDVTGTPTLLIDGEKHPNMNYNDLKALLDAKLEG</sequence>
<dbReference type="PROSITE" id="PS51352">
    <property type="entry name" value="THIOREDOXIN_2"/>
    <property type="match status" value="1"/>
</dbReference>
<evidence type="ECO:0000256" key="1">
    <source>
        <dbReference type="ARBA" id="ARBA00003565"/>
    </source>
</evidence>
<evidence type="ECO:0000256" key="2">
    <source>
        <dbReference type="ARBA" id="ARBA00005791"/>
    </source>
</evidence>
<comment type="function">
    <text evidence="1">May be required for disulfide bond formation in some proteins.</text>
</comment>
<dbReference type="AlphaFoldDB" id="A0A1I1NTF1"/>
<dbReference type="InterPro" id="IPR013766">
    <property type="entry name" value="Thioredoxin_domain"/>
</dbReference>
<dbReference type="CDD" id="cd02972">
    <property type="entry name" value="DsbA_family"/>
    <property type="match status" value="1"/>
</dbReference>
<dbReference type="InterPro" id="IPR036249">
    <property type="entry name" value="Thioredoxin-like_sf"/>
</dbReference>
<protein>
    <submittedName>
        <fullName evidence="4">Thioredoxin</fullName>
    </submittedName>
</protein>
<dbReference type="PANTHER" id="PTHR13887">
    <property type="entry name" value="GLUTATHIONE S-TRANSFERASE KAPPA"/>
    <property type="match status" value="1"/>
</dbReference>
<dbReference type="RefSeq" id="WP_093445990.1">
    <property type="nucleotide sequence ID" value="NZ_BAABWI010000002.1"/>
</dbReference>
<dbReference type="Proteomes" id="UP000231644">
    <property type="component" value="Unassembled WGS sequence"/>
</dbReference>
<accession>A0A1I1NTF1</accession>
<dbReference type="InterPro" id="IPR012336">
    <property type="entry name" value="Thioredoxin-like_fold"/>
</dbReference>
<name>A0A1I1NTF1_9RHOB</name>
<organism evidence="4 5">
    <name type="scientific">Pseudooceanicola nitratireducens</name>
    <dbReference type="NCBI Taxonomy" id="517719"/>
    <lineage>
        <taxon>Bacteria</taxon>
        <taxon>Pseudomonadati</taxon>
        <taxon>Pseudomonadota</taxon>
        <taxon>Alphaproteobacteria</taxon>
        <taxon>Rhodobacterales</taxon>
        <taxon>Paracoccaceae</taxon>
        <taxon>Pseudooceanicola</taxon>
    </lineage>
</organism>
<evidence type="ECO:0000259" key="3">
    <source>
        <dbReference type="PROSITE" id="PS51352"/>
    </source>
</evidence>
<dbReference type="STRING" id="517719.SAMN05421762_3144"/>
<dbReference type="PANTHER" id="PTHR13887:SF56">
    <property type="entry name" value="THIOREDOXIN-LIKE REDUCTASE RV2466C"/>
    <property type="match status" value="1"/>
</dbReference>
<dbReference type="PROSITE" id="PS51318">
    <property type="entry name" value="TAT"/>
    <property type="match status" value="1"/>
</dbReference>
<keyword evidence="5" id="KW-1185">Reference proteome</keyword>
<comment type="similarity">
    <text evidence="2">Belongs to the thioredoxin family. DsbA subfamily.</text>
</comment>
<dbReference type="SUPFAM" id="SSF52833">
    <property type="entry name" value="Thioredoxin-like"/>
    <property type="match status" value="1"/>
</dbReference>
<feature type="domain" description="Thioredoxin" evidence="3">
    <location>
        <begin position="26"/>
        <end position="219"/>
    </location>
</feature>
<dbReference type="Pfam" id="PF13462">
    <property type="entry name" value="Thioredoxin_4"/>
    <property type="match status" value="1"/>
</dbReference>
<evidence type="ECO:0000313" key="4">
    <source>
        <dbReference type="EMBL" id="SFD00899.1"/>
    </source>
</evidence>
<proteinExistence type="inferred from homology"/>
<evidence type="ECO:0000313" key="5">
    <source>
        <dbReference type="Proteomes" id="UP000231644"/>
    </source>
</evidence>